<dbReference type="InterPro" id="IPR036869">
    <property type="entry name" value="J_dom_sf"/>
</dbReference>
<gene>
    <name evidence="3" type="ORF">KUCA_T00001472001</name>
</gene>
<reference evidence="3" key="2">
    <citation type="submission" date="2014-02" db="EMBL/GenBank/DDBJ databases">
        <title>Complete DNA sequence of /Kuraishia capsulata/ illustrates novel genomic features among budding yeasts (/Saccharomycotina/).</title>
        <authorList>
            <person name="Morales L."/>
            <person name="Noel B."/>
            <person name="Porcel B."/>
            <person name="Marcet-Houben M."/>
            <person name="Hullo M-F."/>
            <person name="Sacerdot C."/>
            <person name="Tekaia F."/>
            <person name="Leh-Louis V."/>
            <person name="Despons L."/>
            <person name="Khanna V."/>
            <person name="Aury J-M."/>
            <person name="Barbe V."/>
            <person name="Couloux A."/>
            <person name="Labadie K."/>
            <person name="Pelletier E."/>
            <person name="Souciet J-L."/>
            <person name="Boekhout T."/>
            <person name="Gabaldon T."/>
            <person name="Wincker P."/>
            <person name="Dujon B."/>
        </authorList>
    </citation>
    <scope>NUCLEOTIDE SEQUENCE</scope>
    <source>
        <strain evidence="3">CBS 1993</strain>
    </source>
</reference>
<dbReference type="STRING" id="1382522.W6ML62"/>
<evidence type="ECO:0000256" key="1">
    <source>
        <dbReference type="SAM" id="MobiDB-lite"/>
    </source>
</evidence>
<dbReference type="CDD" id="cd06257">
    <property type="entry name" value="DnaJ"/>
    <property type="match status" value="1"/>
</dbReference>
<name>W6ML62_9ASCO</name>
<evidence type="ECO:0000313" key="3">
    <source>
        <dbReference type="EMBL" id="CDK25502.1"/>
    </source>
</evidence>
<dbReference type="RefSeq" id="XP_022457514.1">
    <property type="nucleotide sequence ID" value="XM_022603654.1"/>
</dbReference>
<proteinExistence type="predicted"/>
<dbReference type="HOGENOM" id="CLU_070940_1_0_1"/>
<dbReference type="InterPro" id="IPR001623">
    <property type="entry name" value="DnaJ_domain"/>
</dbReference>
<dbReference type="EMBL" id="HG793126">
    <property type="protein sequence ID" value="CDK25502.1"/>
    <property type="molecule type" value="Genomic_DNA"/>
</dbReference>
<dbReference type="SMART" id="SM00271">
    <property type="entry name" value="DnaJ"/>
    <property type="match status" value="1"/>
</dbReference>
<sequence>MADTFEQELLREQSEFTKDKEIQRILTSFKLDAYSILDLQPGCSADDIKKVYRKKSLLIHPDKTKNERAPEAFSMLKKAEQELSDSEHRQRLDDVFVTARKSLIGQRGWDLDDVRLSGKEFLKDWREKVKEVLIEDEFVRRMERKRQMEEEGRANQHEEEQAELFKQKAQEKKAWEESRDKRVNSWRTYVESSGKKKKKKQKVLV</sequence>
<feature type="region of interest" description="Disordered" evidence="1">
    <location>
        <begin position="144"/>
        <end position="205"/>
    </location>
</feature>
<evidence type="ECO:0000313" key="4">
    <source>
        <dbReference type="Proteomes" id="UP000019384"/>
    </source>
</evidence>
<evidence type="ECO:0000259" key="2">
    <source>
        <dbReference type="PROSITE" id="PS50076"/>
    </source>
</evidence>
<feature type="compositionally biased region" description="Basic and acidic residues" evidence="1">
    <location>
        <begin position="144"/>
        <end position="183"/>
    </location>
</feature>
<keyword evidence="4" id="KW-1185">Reference proteome</keyword>
<dbReference type="Proteomes" id="UP000019384">
    <property type="component" value="Unassembled WGS sequence"/>
</dbReference>
<accession>W6ML62</accession>
<dbReference type="PANTHER" id="PTHR46620">
    <property type="entry name" value="J DOMAIN-CONTAINING PROTEIN SPF31"/>
    <property type="match status" value="1"/>
</dbReference>
<dbReference type="GeneID" id="34518902"/>
<dbReference type="Pfam" id="PF00226">
    <property type="entry name" value="DnaJ"/>
    <property type="match status" value="1"/>
</dbReference>
<dbReference type="PRINTS" id="PR00625">
    <property type="entry name" value="JDOMAIN"/>
</dbReference>
<dbReference type="PANTHER" id="PTHR46620:SF1">
    <property type="entry name" value="J DOMAIN-CONTAINING PROTEIN SPF31"/>
    <property type="match status" value="1"/>
</dbReference>
<feature type="domain" description="J" evidence="2">
    <location>
        <begin position="32"/>
        <end position="96"/>
    </location>
</feature>
<feature type="compositionally biased region" description="Basic residues" evidence="1">
    <location>
        <begin position="195"/>
        <end position="205"/>
    </location>
</feature>
<organism evidence="3 4">
    <name type="scientific">Kuraishia capsulata CBS 1993</name>
    <dbReference type="NCBI Taxonomy" id="1382522"/>
    <lineage>
        <taxon>Eukaryota</taxon>
        <taxon>Fungi</taxon>
        <taxon>Dikarya</taxon>
        <taxon>Ascomycota</taxon>
        <taxon>Saccharomycotina</taxon>
        <taxon>Pichiomycetes</taxon>
        <taxon>Pichiales</taxon>
        <taxon>Pichiaceae</taxon>
        <taxon>Kuraishia</taxon>
    </lineage>
</organism>
<dbReference type="Gene3D" id="1.10.287.110">
    <property type="entry name" value="DnaJ domain"/>
    <property type="match status" value="1"/>
</dbReference>
<reference evidence="3" key="1">
    <citation type="submission" date="2013-12" db="EMBL/GenBank/DDBJ databases">
        <authorList>
            <person name="Genoscope - CEA"/>
        </authorList>
    </citation>
    <scope>NUCLEOTIDE SEQUENCE</scope>
    <source>
        <strain evidence="3">CBS 1993</strain>
    </source>
</reference>
<protein>
    <recommendedName>
        <fullName evidence="2">J domain-containing protein</fullName>
    </recommendedName>
</protein>
<dbReference type="AlphaFoldDB" id="W6ML62"/>
<dbReference type="PROSITE" id="PS50076">
    <property type="entry name" value="DNAJ_2"/>
    <property type="match status" value="1"/>
</dbReference>
<dbReference type="SUPFAM" id="SSF46565">
    <property type="entry name" value="Chaperone J-domain"/>
    <property type="match status" value="1"/>
</dbReference>
<dbReference type="OrthoDB" id="342454at2759"/>